<keyword evidence="2" id="KW-1133">Transmembrane helix</keyword>
<sequence>MVRSAGFAMERLRQRQSHIEMAASGITAQLSTGLAILSAGAARDKGKELAVIDVDVGVGGGRVRSDRWDETRAEVRLGVLQRRPVGRPRPVLLRERPAPHRRVPPRVRVADAADRADAFAGARDDTSAPTSAERDEEAEKAEKPSIFYVHKQYYKVFVALGMSFCLLSLFIISRSVFVDAGVAAIDIETKKRKEEMKAREAKSRAAAEHGDLALITVEGPKTTTSEKIV</sequence>
<feature type="transmembrane region" description="Helical" evidence="2">
    <location>
        <begin position="153"/>
        <end position="172"/>
    </location>
</feature>
<organism evidence="3 4">
    <name type="scientific">Oryza sativa subsp. japonica</name>
    <name type="common">Rice</name>
    <dbReference type="NCBI Taxonomy" id="39947"/>
    <lineage>
        <taxon>Eukaryota</taxon>
        <taxon>Viridiplantae</taxon>
        <taxon>Streptophyta</taxon>
        <taxon>Embryophyta</taxon>
        <taxon>Tracheophyta</taxon>
        <taxon>Spermatophyta</taxon>
        <taxon>Magnoliopsida</taxon>
        <taxon>Liliopsida</taxon>
        <taxon>Poales</taxon>
        <taxon>Poaceae</taxon>
        <taxon>BOP clade</taxon>
        <taxon>Oryzoideae</taxon>
        <taxon>Oryzeae</taxon>
        <taxon>Oryzinae</taxon>
        <taxon>Oryza</taxon>
        <taxon>Oryza sativa</taxon>
    </lineage>
</organism>
<dbReference type="Gramene" id="Os01t0653350-00">
    <property type="protein sequence ID" value="Os01t0653350-00"/>
    <property type="gene ID" value="Os01g0653350"/>
</dbReference>
<dbReference type="Proteomes" id="UP000059680">
    <property type="component" value="Chromosome 1"/>
</dbReference>
<gene>
    <name evidence="3" type="ordered locus">Os01g0653350</name>
    <name evidence="3" type="ORF">OSNPB_010653350</name>
</gene>
<reference evidence="3 4" key="2">
    <citation type="journal article" date="2013" name="Plant Cell Physiol.">
        <title>Rice Annotation Project Database (RAP-DB): an integrative and interactive database for rice genomics.</title>
        <authorList>
            <person name="Sakai H."/>
            <person name="Lee S.S."/>
            <person name="Tanaka T."/>
            <person name="Numa H."/>
            <person name="Kim J."/>
            <person name="Kawahara Y."/>
            <person name="Wakimoto H."/>
            <person name="Yang C.C."/>
            <person name="Iwamoto M."/>
            <person name="Abe T."/>
            <person name="Yamada Y."/>
            <person name="Muto A."/>
            <person name="Inokuchi H."/>
            <person name="Ikemura T."/>
            <person name="Matsumoto T."/>
            <person name="Sasaki T."/>
            <person name="Itoh T."/>
        </authorList>
    </citation>
    <scope>NUCLEOTIDE SEQUENCE [LARGE SCALE GENOMIC DNA]</scope>
    <source>
        <strain evidence="4">cv. Nipponbare</strain>
    </source>
</reference>
<keyword evidence="4" id="KW-1185">Reference proteome</keyword>
<keyword evidence="2" id="KW-0812">Transmembrane</keyword>
<protein>
    <submittedName>
        <fullName evidence="3">Os01g0653350 protein</fullName>
    </submittedName>
</protein>
<dbReference type="AlphaFoldDB" id="A0A0P0V663"/>
<evidence type="ECO:0000256" key="1">
    <source>
        <dbReference type="SAM" id="MobiDB-lite"/>
    </source>
</evidence>
<reference evidence="4" key="1">
    <citation type="journal article" date="2005" name="Nature">
        <title>The map-based sequence of the rice genome.</title>
        <authorList>
            <consortium name="International rice genome sequencing project (IRGSP)"/>
            <person name="Matsumoto T."/>
            <person name="Wu J."/>
            <person name="Kanamori H."/>
            <person name="Katayose Y."/>
            <person name="Fujisawa M."/>
            <person name="Namiki N."/>
            <person name="Mizuno H."/>
            <person name="Yamamoto K."/>
            <person name="Antonio B.A."/>
            <person name="Baba T."/>
            <person name="Sakata K."/>
            <person name="Nagamura Y."/>
            <person name="Aoki H."/>
            <person name="Arikawa K."/>
            <person name="Arita K."/>
            <person name="Bito T."/>
            <person name="Chiden Y."/>
            <person name="Fujitsuka N."/>
            <person name="Fukunaka R."/>
            <person name="Hamada M."/>
            <person name="Harada C."/>
            <person name="Hayashi A."/>
            <person name="Hijishita S."/>
            <person name="Honda M."/>
            <person name="Hosokawa S."/>
            <person name="Ichikawa Y."/>
            <person name="Idonuma A."/>
            <person name="Iijima M."/>
            <person name="Ikeda M."/>
            <person name="Ikeno M."/>
            <person name="Ito K."/>
            <person name="Ito S."/>
            <person name="Ito T."/>
            <person name="Ito Y."/>
            <person name="Ito Y."/>
            <person name="Iwabuchi A."/>
            <person name="Kamiya K."/>
            <person name="Karasawa W."/>
            <person name="Kurita K."/>
            <person name="Katagiri S."/>
            <person name="Kikuta A."/>
            <person name="Kobayashi H."/>
            <person name="Kobayashi N."/>
            <person name="Machita K."/>
            <person name="Maehara T."/>
            <person name="Masukawa M."/>
            <person name="Mizubayashi T."/>
            <person name="Mukai Y."/>
            <person name="Nagasaki H."/>
            <person name="Nagata Y."/>
            <person name="Naito S."/>
            <person name="Nakashima M."/>
            <person name="Nakama Y."/>
            <person name="Nakamichi Y."/>
            <person name="Nakamura M."/>
            <person name="Meguro A."/>
            <person name="Negishi M."/>
            <person name="Ohta I."/>
            <person name="Ohta T."/>
            <person name="Okamoto M."/>
            <person name="Ono N."/>
            <person name="Saji S."/>
            <person name="Sakaguchi M."/>
            <person name="Sakai K."/>
            <person name="Shibata M."/>
            <person name="Shimokawa T."/>
            <person name="Song J."/>
            <person name="Takazaki Y."/>
            <person name="Terasawa K."/>
            <person name="Tsugane M."/>
            <person name="Tsuji K."/>
            <person name="Ueda S."/>
            <person name="Waki K."/>
            <person name="Yamagata H."/>
            <person name="Yamamoto M."/>
            <person name="Yamamoto S."/>
            <person name="Yamane H."/>
            <person name="Yoshiki S."/>
            <person name="Yoshihara R."/>
            <person name="Yukawa K."/>
            <person name="Zhong H."/>
            <person name="Yano M."/>
            <person name="Yuan Q."/>
            <person name="Ouyang S."/>
            <person name="Liu J."/>
            <person name="Jones K.M."/>
            <person name="Gansberger K."/>
            <person name="Moffat K."/>
            <person name="Hill J."/>
            <person name="Bera J."/>
            <person name="Fadrosh D."/>
            <person name="Jin S."/>
            <person name="Johri S."/>
            <person name="Kim M."/>
            <person name="Overton L."/>
            <person name="Reardon M."/>
            <person name="Tsitrin T."/>
            <person name="Vuong H."/>
            <person name="Weaver B."/>
            <person name="Ciecko A."/>
            <person name="Tallon L."/>
            <person name="Jackson J."/>
            <person name="Pai G."/>
            <person name="Aken S.V."/>
            <person name="Utterback T."/>
            <person name="Reidmuller S."/>
            <person name="Feldblyum T."/>
            <person name="Hsiao J."/>
            <person name="Zismann V."/>
            <person name="Iobst S."/>
            <person name="de Vazeille A.R."/>
            <person name="Buell C.R."/>
            <person name="Ying K."/>
            <person name="Li Y."/>
            <person name="Lu T."/>
            <person name="Huang Y."/>
            <person name="Zhao Q."/>
            <person name="Feng Q."/>
            <person name="Zhang L."/>
            <person name="Zhu J."/>
            <person name="Weng Q."/>
            <person name="Mu J."/>
            <person name="Lu Y."/>
            <person name="Fan D."/>
            <person name="Liu Y."/>
            <person name="Guan J."/>
            <person name="Zhang Y."/>
            <person name="Yu S."/>
            <person name="Liu X."/>
            <person name="Zhang Y."/>
            <person name="Hong G."/>
            <person name="Han B."/>
            <person name="Choisne N."/>
            <person name="Demange N."/>
            <person name="Orjeda G."/>
            <person name="Samain S."/>
            <person name="Cattolico L."/>
            <person name="Pelletier E."/>
            <person name="Couloux A."/>
            <person name="Segurens B."/>
            <person name="Wincker P."/>
            <person name="D'Hont A."/>
            <person name="Scarpelli C."/>
            <person name="Weissenbach J."/>
            <person name="Salanoubat M."/>
            <person name="Quetier F."/>
            <person name="Yu Y."/>
            <person name="Kim H.R."/>
            <person name="Rambo T."/>
            <person name="Currie J."/>
            <person name="Collura K."/>
            <person name="Luo M."/>
            <person name="Yang T."/>
            <person name="Ammiraju J.S.S."/>
            <person name="Engler F."/>
            <person name="Soderlund C."/>
            <person name="Wing R.A."/>
            <person name="Palmer L.E."/>
            <person name="de la Bastide M."/>
            <person name="Spiegel L."/>
            <person name="Nascimento L."/>
            <person name="Zutavern T."/>
            <person name="O'Shaughnessy A."/>
            <person name="Dike S."/>
            <person name="Dedhia N."/>
            <person name="Preston R."/>
            <person name="Balija V."/>
            <person name="McCombie W.R."/>
            <person name="Chow T."/>
            <person name="Chen H."/>
            <person name="Chung M."/>
            <person name="Chen C."/>
            <person name="Shaw J."/>
            <person name="Wu H."/>
            <person name="Hsiao K."/>
            <person name="Chao Y."/>
            <person name="Chu M."/>
            <person name="Cheng C."/>
            <person name="Hour A."/>
            <person name="Lee P."/>
            <person name="Lin S."/>
            <person name="Lin Y."/>
            <person name="Liou J."/>
            <person name="Liu S."/>
            <person name="Hsing Y."/>
            <person name="Raghuvanshi S."/>
            <person name="Mohanty A."/>
            <person name="Bharti A.K."/>
            <person name="Gaur A."/>
            <person name="Gupta V."/>
            <person name="Kumar D."/>
            <person name="Ravi V."/>
            <person name="Vij S."/>
            <person name="Kapur A."/>
            <person name="Khurana P."/>
            <person name="Khurana P."/>
            <person name="Khurana J.P."/>
            <person name="Tyagi A.K."/>
            <person name="Gaikwad K."/>
            <person name="Singh A."/>
            <person name="Dalal V."/>
            <person name="Srivastava S."/>
            <person name="Dixit A."/>
            <person name="Pal A.K."/>
            <person name="Ghazi I.A."/>
            <person name="Yadav M."/>
            <person name="Pandit A."/>
            <person name="Bhargava A."/>
            <person name="Sureshbabu K."/>
            <person name="Batra K."/>
            <person name="Sharma T.R."/>
            <person name="Mohapatra T."/>
            <person name="Singh N.K."/>
            <person name="Messing J."/>
            <person name="Nelson A.B."/>
            <person name="Fuks G."/>
            <person name="Kavchok S."/>
            <person name="Keizer G."/>
            <person name="Linton E."/>
            <person name="Llaca V."/>
            <person name="Song R."/>
            <person name="Tanyolac B."/>
            <person name="Young S."/>
            <person name="Ho-Il K."/>
            <person name="Hahn J.H."/>
            <person name="Sangsakoo G."/>
            <person name="Vanavichit A."/>
            <person name="de Mattos Luiz.A.T."/>
            <person name="Zimmer P.D."/>
            <person name="Malone G."/>
            <person name="Dellagostin O."/>
            <person name="de Oliveira A.C."/>
            <person name="Bevan M."/>
            <person name="Bancroft I."/>
            <person name="Minx P."/>
            <person name="Cordum H."/>
            <person name="Wilson R."/>
            <person name="Cheng Z."/>
            <person name="Jin W."/>
            <person name="Jiang J."/>
            <person name="Leong S.A."/>
            <person name="Iwama H."/>
            <person name="Gojobori T."/>
            <person name="Itoh T."/>
            <person name="Niimura Y."/>
            <person name="Fujii Y."/>
            <person name="Habara T."/>
            <person name="Sakai H."/>
            <person name="Sato Y."/>
            <person name="Wilson G."/>
            <person name="Kumar K."/>
            <person name="McCouch S."/>
            <person name="Juretic N."/>
            <person name="Hoen D."/>
            <person name="Wright S."/>
            <person name="Bruskiewich R."/>
            <person name="Bureau T."/>
            <person name="Miyao A."/>
            <person name="Hirochika H."/>
            <person name="Nishikawa T."/>
            <person name="Kadowaki K."/>
            <person name="Sugiura M."/>
            <person name="Burr B."/>
            <person name="Sasaki T."/>
        </authorList>
    </citation>
    <scope>NUCLEOTIDE SEQUENCE [LARGE SCALE GENOMIC DNA]</scope>
    <source>
        <strain evidence="4">cv. Nipponbare</strain>
    </source>
</reference>
<dbReference type="OMA" id="IFYVHKQ"/>
<name>A0A0P0V663_ORYSJ</name>
<dbReference type="InterPro" id="IPR053290">
    <property type="entry name" value="TSET_complex_member"/>
</dbReference>
<dbReference type="PANTHER" id="PTHR45521">
    <property type="entry name" value="TSET COMPLEX MEMBER TSTF"/>
    <property type="match status" value="1"/>
</dbReference>
<keyword evidence="2" id="KW-0472">Membrane</keyword>
<proteinExistence type="predicted"/>
<accession>A0A0P0V663</accession>
<dbReference type="STRING" id="39947.A0A0P0V663"/>
<evidence type="ECO:0000313" key="4">
    <source>
        <dbReference type="Proteomes" id="UP000059680"/>
    </source>
</evidence>
<reference evidence="3 4" key="3">
    <citation type="journal article" date="2013" name="Rice">
        <title>Improvement of the Oryza sativa Nipponbare reference genome using next generation sequence and optical map data.</title>
        <authorList>
            <person name="Kawahara Y."/>
            <person name="de la Bastide M."/>
            <person name="Hamilton J.P."/>
            <person name="Kanamori H."/>
            <person name="McCombie W.R."/>
            <person name="Ouyang S."/>
            <person name="Schwartz D.C."/>
            <person name="Tanaka T."/>
            <person name="Wu J."/>
            <person name="Zhou S."/>
            <person name="Childs K.L."/>
            <person name="Davidson R.M."/>
            <person name="Lin H."/>
            <person name="Quesada-Ocampo L."/>
            <person name="Vaillancourt B."/>
            <person name="Sakai H."/>
            <person name="Lee S.S."/>
            <person name="Kim J."/>
            <person name="Numa H."/>
            <person name="Itoh T."/>
            <person name="Buell C.R."/>
            <person name="Matsumoto T."/>
        </authorList>
    </citation>
    <scope>NUCLEOTIDE SEQUENCE [LARGE SCALE GENOMIC DNA]</scope>
    <source>
        <strain evidence="4">cv. Nipponbare</strain>
    </source>
</reference>
<dbReference type="PaxDb" id="39947-A0A0P0V663"/>
<feature type="region of interest" description="Disordered" evidence="1">
    <location>
        <begin position="119"/>
        <end position="139"/>
    </location>
</feature>
<dbReference type="PANTHER" id="PTHR45521:SF2">
    <property type="entry name" value="TRANSDUCIN_WD40 REPEAT-LIKE SUPERFAMILY PROTEIN"/>
    <property type="match status" value="1"/>
</dbReference>
<dbReference type="EMBL" id="AP014957">
    <property type="protein sequence ID" value="BAS73470.1"/>
    <property type="molecule type" value="Genomic_DNA"/>
</dbReference>
<evidence type="ECO:0000313" key="3">
    <source>
        <dbReference type="EMBL" id="BAS73470.1"/>
    </source>
</evidence>
<dbReference type="InParanoid" id="A0A0P0V663"/>
<evidence type="ECO:0000256" key="2">
    <source>
        <dbReference type="SAM" id="Phobius"/>
    </source>
</evidence>